<name>A0A517PXZ0_9PLAN</name>
<dbReference type="EMBL" id="CP036266">
    <property type="protein sequence ID" value="QDT24246.1"/>
    <property type="molecule type" value="Genomic_DNA"/>
</dbReference>
<evidence type="ECO:0000313" key="1">
    <source>
        <dbReference type="EMBL" id="QDT24246.1"/>
    </source>
</evidence>
<sequence>MARCDQGYLCIVCGEEVENIEDSGLYLRYIIGEVQEAELQEQPEYHIRCNPALAQFIVDEQFTPVTVEGPFDKRELDPDEARQRETLVTEGWHRLQTVKQEQLSVSDFPLKRETNDS</sequence>
<gene>
    <name evidence="1" type="ORF">HG66A1_60780</name>
</gene>
<proteinExistence type="predicted"/>
<organism evidence="1 2">
    <name type="scientific">Gimesia chilikensis</name>
    <dbReference type="NCBI Taxonomy" id="2605989"/>
    <lineage>
        <taxon>Bacteria</taxon>
        <taxon>Pseudomonadati</taxon>
        <taxon>Planctomycetota</taxon>
        <taxon>Planctomycetia</taxon>
        <taxon>Planctomycetales</taxon>
        <taxon>Planctomycetaceae</taxon>
        <taxon>Gimesia</taxon>
    </lineage>
</organism>
<protein>
    <submittedName>
        <fullName evidence="1">Uncharacterized protein</fullName>
    </submittedName>
</protein>
<accession>A0A517PXZ0</accession>
<dbReference type="OrthoDB" id="277094at2"/>
<evidence type="ECO:0000313" key="2">
    <source>
        <dbReference type="Proteomes" id="UP000320421"/>
    </source>
</evidence>
<reference evidence="1 2" key="1">
    <citation type="submission" date="2019-02" db="EMBL/GenBank/DDBJ databases">
        <title>Deep-cultivation of Planctomycetes and their phenomic and genomic characterization uncovers novel biology.</title>
        <authorList>
            <person name="Wiegand S."/>
            <person name="Jogler M."/>
            <person name="Boedeker C."/>
            <person name="Pinto D."/>
            <person name="Vollmers J."/>
            <person name="Rivas-Marin E."/>
            <person name="Kohn T."/>
            <person name="Peeters S.H."/>
            <person name="Heuer A."/>
            <person name="Rast P."/>
            <person name="Oberbeckmann S."/>
            <person name="Bunk B."/>
            <person name="Jeske O."/>
            <person name="Meyerdierks A."/>
            <person name="Storesund J.E."/>
            <person name="Kallscheuer N."/>
            <person name="Luecker S."/>
            <person name="Lage O.M."/>
            <person name="Pohl T."/>
            <person name="Merkel B.J."/>
            <person name="Hornburger P."/>
            <person name="Mueller R.-W."/>
            <person name="Bruemmer F."/>
            <person name="Labrenz M."/>
            <person name="Spormann A.M."/>
            <person name="Op den Camp H."/>
            <person name="Overmann J."/>
            <person name="Amann R."/>
            <person name="Jetten M.S.M."/>
            <person name="Mascher T."/>
            <person name="Medema M.H."/>
            <person name="Devos D.P."/>
            <person name="Kaster A.-K."/>
            <person name="Ovreas L."/>
            <person name="Rohde M."/>
            <person name="Galperin M.Y."/>
            <person name="Jogler C."/>
        </authorList>
    </citation>
    <scope>NUCLEOTIDE SEQUENCE [LARGE SCALE GENOMIC DNA]</scope>
    <source>
        <strain evidence="1 2">HG66A1</strain>
    </source>
</reference>
<dbReference type="AlphaFoldDB" id="A0A517PXZ0"/>
<dbReference type="RefSeq" id="WP_145192793.1">
    <property type="nucleotide sequence ID" value="NZ_CP036266.1"/>
</dbReference>
<dbReference type="Proteomes" id="UP000320421">
    <property type="component" value="Chromosome"/>
</dbReference>
<keyword evidence="2" id="KW-1185">Reference proteome</keyword>